<keyword evidence="3" id="KW-1185">Reference proteome</keyword>
<feature type="signal peptide" evidence="1">
    <location>
        <begin position="1"/>
        <end position="19"/>
    </location>
</feature>
<feature type="chain" id="PRO_5034995485" evidence="1">
    <location>
        <begin position="20"/>
        <end position="112"/>
    </location>
</feature>
<evidence type="ECO:0000313" key="2">
    <source>
        <dbReference type="EMBL" id="KAF4464650.1"/>
    </source>
</evidence>
<reference evidence="2 3" key="1">
    <citation type="submission" date="2020-01" db="EMBL/GenBank/DDBJ databases">
        <title>Identification and distribution of gene clusters putatively required for synthesis of sphingolipid metabolism inhibitors in phylogenetically diverse species of the filamentous fungus Fusarium.</title>
        <authorList>
            <person name="Kim H.-S."/>
            <person name="Busman M."/>
            <person name="Brown D.W."/>
            <person name="Divon H."/>
            <person name="Uhlig S."/>
            <person name="Proctor R.H."/>
        </authorList>
    </citation>
    <scope>NUCLEOTIDE SEQUENCE [LARGE SCALE GENOMIC DNA]</scope>
    <source>
        <strain evidence="2 3">NRRL 20459</strain>
    </source>
</reference>
<dbReference type="AlphaFoldDB" id="A0A8H4L7S2"/>
<dbReference type="EMBL" id="JAADYS010001161">
    <property type="protein sequence ID" value="KAF4464650.1"/>
    <property type="molecule type" value="Genomic_DNA"/>
</dbReference>
<dbReference type="Proteomes" id="UP000554235">
    <property type="component" value="Unassembled WGS sequence"/>
</dbReference>
<gene>
    <name evidence="2" type="ORF">FALBO_8513</name>
</gene>
<proteinExistence type="predicted"/>
<protein>
    <submittedName>
        <fullName evidence="2">Uncharacterized protein</fullName>
    </submittedName>
</protein>
<evidence type="ECO:0000313" key="3">
    <source>
        <dbReference type="Proteomes" id="UP000554235"/>
    </source>
</evidence>
<comment type="caution">
    <text evidence="2">The sequence shown here is derived from an EMBL/GenBank/DDBJ whole genome shotgun (WGS) entry which is preliminary data.</text>
</comment>
<accession>A0A8H4L7S2</accession>
<evidence type="ECO:0000256" key="1">
    <source>
        <dbReference type="SAM" id="SignalP"/>
    </source>
</evidence>
<sequence length="112" mass="11783">MRVQQLVIAITTAFVFVAASPVPSKAAEVELKAKGNSEPEPGVHIDWSILEDHGVIELDNGVKFLGPPITPNKAARARRALETRQTADLCGDSSFEGVTSGGSPTVNDCAVI</sequence>
<keyword evidence="1" id="KW-0732">Signal</keyword>
<organism evidence="2 3">
    <name type="scientific">Fusarium albosuccineum</name>
    <dbReference type="NCBI Taxonomy" id="1237068"/>
    <lineage>
        <taxon>Eukaryota</taxon>
        <taxon>Fungi</taxon>
        <taxon>Dikarya</taxon>
        <taxon>Ascomycota</taxon>
        <taxon>Pezizomycotina</taxon>
        <taxon>Sordariomycetes</taxon>
        <taxon>Hypocreomycetidae</taxon>
        <taxon>Hypocreales</taxon>
        <taxon>Nectriaceae</taxon>
        <taxon>Fusarium</taxon>
        <taxon>Fusarium decemcellulare species complex</taxon>
    </lineage>
</organism>
<name>A0A8H4L7S2_9HYPO</name>